<evidence type="ECO:0008006" key="2">
    <source>
        <dbReference type="Google" id="ProtNLM"/>
    </source>
</evidence>
<sequence>KNIKIFKNWSIIMPNKLSTELWKEHPWTKQASNIVEGMDKFPTNSKVNIILRHSQRYEPRLVDEKDLKGANMELTPLGQEVAKIFGVYFCSKQDFVRIDITNSSDKALI</sequence>
<gene>
    <name evidence="1" type="ORF">S01H4_57868</name>
</gene>
<protein>
    <recommendedName>
        <fullName evidence="2">Histidine phosphatase family protein</fullName>
    </recommendedName>
</protein>
<comment type="caution">
    <text evidence="1">The sequence shown here is derived from an EMBL/GenBank/DDBJ whole genome shotgun (WGS) entry which is preliminary data.</text>
</comment>
<organism evidence="1">
    <name type="scientific">marine sediment metagenome</name>
    <dbReference type="NCBI Taxonomy" id="412755"/>
    <lineage>
        <taxon>unclassified sequences</taxon>
        <taxon>metagenomes</taxon>
        <taxon>ecological metagenomes</taxon>
    </lineage>
</organism>
<accession>X1CS23</accession>
<reference evidence="1" key="1">
    <citation type="journal article" date="2014" name="Front. Microbiol.">
        <title>High frequency of phylogenetically diverse reductive dehalogenase-homologous genes in deep subseafloor sedimentary metagenomes.</title>
        <authorList>
            <person name="Kawai M."/>
            <person name="Futagami T."/>
            <person name="Toyoda A."/>
            <person name="Takaki Y."/>
            <person name="Nishi S."/>
            <person name="Hori S."/>
            <person name="Arai W."/>
            <person name="Tsubouchi T."/>
            <person name="Morono Y."/>
            <person name="Uchiyama I."/>
            <person name="Ito T."/>
            <person name="Fujiyama A."/>
            <person name="Inagaki F."/>
            <person name="Takami H."/>
        </authorList>
    </citation>
    <scope>NUCLEOTIDE SEQUENCE</scope>
    <source>
        <strain evidence="1">Expedition CK06-06</strain>
    </source>
</reference>
<name>X1CS23_9ZZZZ</name>
<feature type="non-terminal residue" evidence="1">
    <location>
        <position position="1"/>
    </location>
</feature>
<proteinExistence type="predicted"/>
<evidence type="ECO:0000313" key="1">
    <source>
        <dbReference type="EMBL" id="GAH10567.1"/>
    </source>
</evidence>
<dbReference type="AlphaFoldDB" id="X1CS23"/>
<dbReference type="EMBL" id="BART01033739">
    <property type="protein sequence ID" value="GAH10567.1"/>
    <property type="molecule type" value="Genomic_DNA"/>
</dbReference>